<name>A0AAF0LX28_9CAUD</name>
<dbReference type="Proteomes" id="UP001237988">
    <property type="component" value="Segment"/>
</dbReference>
<evidence type="ECO:0000313" key="2">
    <source>
        <dbReference type="Proteomes" id="UP001237988"/>
    </source>
</evidence>
<protein>
    <submittedName>
        <fullName evidence="1">Uncharacterized protein</fullName>
    </submittedName>
</protein>
<reference evidence="1" key="1">
    <citation type="submission" date="2023-04" db="EMBL/GenBank/DDBJ databases">
        <title>Bacteriophage Phass-1 Discovered in the Human Gut Virome - the Founding Member of the Proposed New Family Phassviridae.</title>
        <authorList>
            <person name="Tikunov A.Y."/>
            <person name="Morozova V.V."/>
            <person name="Chechushkov A.V."/>
            <person name="Tikunova N.V."/>
        </authorList>
    </citation>
    <scope>NUCLEOTIDE SEQUENCE</scope>
</reference>
<sequence length="47" mass="5428">MQTYLAWEAYDLDVKSRLAGAKNEDKLVHWMMRDPENDNDSIGTLEG</sequence>
<proteinExistence type="predicted"/>
<dbReference type="EMBL" id="OQ749652">
    <property type="protein sequence ID" value="WIC39615.1"/>
    <property type="molecule type" value="Genomic_DNA"/>
</dbReference>
<evidence type="ECO:0000313" key="1">
    <source>
        <dbReference type="EMBL" id="WIC39615.1"/>
    </source>
</evidence>
<organism evidence="1 2">
    <name type="scientific">Phage Phass-1</name>
    <dbReference type="NCBI Taxonomy" id="3043662"/>
    <lineage>
        <taxon>Viruses</taxon>
        <taxon>Duplodnaviria</taxon>
        <taxon>Heunggongvirae</taxon>
        <taxon>Uroviricota</taxon>
        <taxon>Caudoviricetes</taxon>
        <taxon>Caudoviricetes code 15 clade</taxon>
    </lineage>
</organism>
<accession>A0AAF0LX28</accession>